<dbReference type="Proteomes" id="UP000663419">
    <property type="component" value="Chromosome 3"/>
</dbReference>
<name>A0A8A1LQJ5_AJEC8</name>
<protein>
    <submittedName>
        <fullName evidence="1">Uncharacterized protein</fullName>
    </submittedName>
</protein>
<dbReference type="VEuPathDB" id="FungiDB:I7I53_01742"/>
<gene>
    <name evidence="1" type="ORF">I7I53_01742</name>
</gene>
<reference evidence="1" key="1">
    <citation type="submission" date="2021-01" db="EMBL/GenBank/DDBJ databases">
        <title>Chromosome-level genome assembly of a human fungal pathogen reveals clustering of transcriptionally co-regulated genes.</title>
        <authorList>
            <person name="Voorhies M."/>
            <person name="Cohen S."/>
            <person name="Shea T.P."/>
            <person name="Petrus S."/>
            <person name="Munoz J.F."/>
            <person name="Poplawski S."/>
            <person name="Goldman W.E."/>
            <person name="Michael T."/>
            <person name="Cuomo C.A."/>
            <person name="Sil A."/>
            <person name="Beyhan S."/>
        </authorList>
    </citation>
    <scope>NUCLEOTIDE SEQUENCE</scope>
    <source>
        <strain evidence="1">H88</strain>
    </source>
</reference>
<organism evidence="1 2">
    <name type="scientific">Ajellomyces capsulatus (strain H88)</name>
    <name type="common">Darling's disease fungus</name>
    <name type="synonym">Histoplasma capsulatum</name>
    <dbReference type="NCBI Taxonomy" id="544711"/>
    <lineage>
        <taxon>Eukaryota</taxon>
        <taxon>Fungi</taxon>
        <taxon>Dikarya</taxon>
        <taxon>Ascomycota</taxon>
        <taxon>Pezizomycotina</taxon>
        <taxon>Eurotiomycetes</taxon>
        <taxon>Eurotiomycetidae</taxon>
        <taxon>Onygenales</taxon>
        <taxon>Ajellomycetaceae</taxon>
        <taxon>Histoplasma</taxon>
    </lineage>
</organism>
<evidence type="ECO:0000313" key="1">
    <source>
        <dbReference type="EMBL" id="QSS54247.1"/>
    </source>
</evidence>
<accession>A0A8A1LQJ5</accession>
<sequence>MRCLMVLILRTGVSVYCLTLLYPILSPVQETELLRGLNDFCEKPMVISQQESNGEPGQSGNWKLRPKTMLVVAVTIGMMDIM</sequence>
<evidence type="ECO:0000313" key="2">
    <source>
        <dbReference type="Proteomes" id="UP000663419"/>
    </source>
</evidence>
<dbReference type="EMBL" id="CP069104">
    <property type="protein sequence ID" value="QSS54247.1"/>
    <property type="molecule type" value="Genomic_DNA"/>
</dbReference>
<proteinExistence type="predicted"/>
<dbReference type="AlphaFoldDB" id="A0A8A1LQJ5"/>